<evidence type="ECO:0000256" key="4">
    <source>
        <dbReference type="ARBA" id="ARBA00022801"/>
    </source>
</evidence>
<dbReference type="PANTHER" id="PTHR47966:SF2">
    <property type="entry name" value="ASPERGILLOPEPSIN-1-RELATED"/>
    <property type="match status" value="1"/>
</dbReference>
<dbReference type="PANTHER" id="PTHR47966">
    <property type="entry name" value="BETA-SITE APP-CLEAVING ENZYME, ISOFORM A-RELATED"/>
    <property type="match status" value="1"/>
</dbReference>
<keyword evidence="13" id="KW-1185">Reference proteome</keyword>
<evidence type="ECO:0000256" key="8">
    <source>
        <dbReference type="PIRSR" id="PIRSR601461-2"/>
    </source>
</evidence>
<dbReference type="PRINTS" id="PR00792">
    <property type="entry name" value="PEPSIN"/>
</dbReference>
<dbReference type="SUPFAM" id="SSF50630">
    <property type="entry name" value="Acid proteases"/>
    <property type="match status" value="1"/>
</dbReference>
<keyword evidence="8" id="KW-1015">Disulfide bond</keyword>
<dbReference type="GO" id="GO:0006508">
    <property type="term" value="P:proteolysis"/>
    <property type="evidence" value="ECO:0007669"/>
    <property type="project" value="UniProtKB-KW"/>
</dbReference>
<dbReference type="InterPro" id="IPR001969">
    <property type="entry name" value="Aspartic_peptidase_AS"/>
</dbReference>
<evidence type="ECO:0000256" key="9">
    <source>
        <dbReference type="RuleBase" id="RU000454"/>
    </source>
</evidence>
<protein>
    <submittedName>
        <fullName evidence="12">Aspartic protease PEP1</fullName>
    </submittedName>
</protein>
<reference evidence="12 13" key="1">
    <citation type="journal article" date="2018" name="Front. Microbiol.">
        <title>Genome-Wide Analysis of Corynespora cassiicola Leaf Fall Disease Putative Effectors.</title>
        <authorList>
            <person name="Lopez D."/>
            <person name="Ribeiro S."/>
            <person name="Label P."/>
            <person name="Fumanal B."/>
            <person name="Venisse J.S."/>
            <person name="Kohler A."/>
            <person name="de Oliveira R.R."/>
            <person name="Labutti K."/>
            <person name="Lipzen A."/>
            <person name="Lail K."/>
            <person name="Bauer D."/>
            <person name="Ohm R.A."/>
            <person name="Barry K.W."/>
            <person name="Spatafora J."/>
            <person name="Grigoriev I.V."/>
            <person name="Martin F.M."/>
            <person name="Pujade-Renaud V."/>
        </authorList>
    </citation>
    <scope>NUCLEOTIDE SEQUENCE [LARGE SCALE GENOMIC DNA]</scope>
    <source>
        <strain evidence="12 13">Philippines</strain>
    </source>
</reference>
<comment type="function">
    <text evidence="6">Secreted aspartic endopeptidase that allows assimilation of proteinaceous substrates. The scissile peptide bond is attacked by a nucleophilic water molecule activated by two aspartic residues in the active site. Shows a broad primary substrate specificity. Favors hydrophobic residues at the P1 and P1' positions.</text>
</comment>
<dbReference type="FunFam" id="2.40.70.10:FF:000024">
    <property type="entry name" value="Endothiapepsin"/>
    <property type="match status" value="1"/>
</dbReference>
<dbReference type="GO" id="GO:0004190">
    <property type="term" value="F:aspartic-type endopeptidase activity"/>
    <property type="evidence" value="ECO:0007669"/>
    <property type="project" value="UniProtKB-KW"/>
</dbReference>
<proteinExistence type="inferred from homology"/>
<keyword evidence="3 9" id="KW-0064">Aspartyl protease</keyword>
<evidence type="ECO:0000256" key="5">
    <source>
        <dbReference type="ARBA" id="ARBA00023180"/>
    </source>
</evidence>
<feature type="disulfide bond" evidence="8">
    <location>
        <begin position="332"/>
        <end position="365"/>
    </location>
</feature>
<evidence type="ECO:0000256" key="3">
    <source>
        <dbReference type="ARBA" id="ARBA00022750"/>
    </source>
</evidence>
<feature type="active site" evidence="7">
    <location>
        <position position="115"/>
    </location>
</feature>
<keyword evidence="2 9" id="KW-0645">Protease</keyword>
<dbReference type="InterPro" id="IPR001461">
    <property type="entry name" value="Aspartic_peptidase_A1"/>
</dbReference>
<comment type="similarity">
    <text evidence="1 9">Belongs to the peptidase A1 family.</text>
</comment>
<evidence type="ECO:0000313" key="13">
    <source>
        <dbReference type="Proteomes" id="UP000240883"/>
    </source>
</evidence>
<evidence type="ECO:0000313" key="12">
    <source>
        <dbReference type="EMBL" id="PSN75003.1"/>
    </source>
</evidence>
<dbReference type="InterPro" id="IPR034163">
    <property type="entry name" value="Aspergillopepsin-like_cat_dom"/>
</dbReference>
<name>A0A2T2PBG2_CORCC</name>
<feature type="active site" evidence="7">
    <location>
        <position position="296"/>
    </location>
</feature>
<feature type="chain" id="PRO_5015740941" evidence="10">
    <location>
        <begin position="20"/>
        <end position="411"/>
    </location>
</feature>
<dbReference type="OrthoDB" id="2747330at2759"/>
<dbReference type="AlphaFoldDB" id="A0A2T2PBG2"/>
<sequence>MPSYTLLTAAVALAGAAVASPVDIRKRETFSISQVARKTYLKNGPEQVAKTLRKFGKPVPDHILAAATNRAAAADLATISSDDNSSVPAVPGDEYDTLYLSPVTIGNTTVHLDFDTGSGDLWVFSSLQKTSELSGHDYYKVDPSKEVKGASWNISYADGSGASGKVYADKVVVGGVTAASQAVEAASRVSAQFTKDKDTDGLLGLSFSVLNTIKPKQQTTFFDTVKDQLPEPLFAVDLKYHAAGSYDFGFIDDSKYTGEITYVDAESDQGWWGFTADGYTVGDGSDVAASISGIADTGTSLMYLPSKVIKEYYAGVQGAKIDASQGGWVFPCSAELPDFSLSVGGVKQTVPGKHINYATSEGDECFGGIQPNDGFETMSIFGDVFLKSKYVIHEAKDGSAPRIGFGQQPGV</sequence>
<dbReference type="PROSITE" id="PS51767">
    <property type="entry name" value="PEPTIDASE_A1"/>
    <property type="match status" value="1"/>
</dbReference>
<keyword evidence="5" id="KW-0325">Glycoprotein</keyword>
<dbReference type="Pfam" id="PF00026">
    <property type="entry name" value="Asp"/>
    <property type="match status" value="1"/>
</dbReference>
<dbReference type="InterPro" id="IPR033121">
    <property type="entry name" value="PEPTIDASE_A1"/>
</dbReference>
<keyword evidence="10" id="KW-0732">Signal</keyword>
<evidence type="ECO:0000256" key="2">
    <source>
        <dbReference type="ARBA" id="ARBA00022670"/>
    </source>
</evidence>
<dbReference type="Proteomes" id="UP000240883">
    <property type="component" value="Unassembled WGS sequence"/>
</dbReference>
<evidence type="ECO:0000256" key="6">
    <source>
        <dbReference type="ARBA" id="ARBA00055396"/>
    </source>
</evidence>
<feature type="domain" description="Peptidase A1" evidence="11">
    <location>
        <begin position="99"/>
        <end position="406"/>
    </location>
</feature>
<organism evidence="12 13">
    <name type="scientific">Corynespora cassiicola Philippines</name>
    <dbReference type="NCBI Taxonomy" id="1448308"/>
    <lineage>
        <taxon>Eukaryota</taxon>
        <taxon>Fungi</taxon>
        <taxon>Dikarya</taxon>
        <taxon>Ascomycota</taxon>
        <taxon>Pezizomycotina</taxon>
        <taxon>Dothideomycetes</taxon>
        <taxon>Pleosporomycetidae</taxon>
        <taxon>Pleosporales</taxon>
        <taxon>Corynesporascaceae</taxon>
        <taxon>Corynespora</taxon>
    </lineage>
</organism>
<accession>A0A2T2PBG2</accession>
<dbReference type="STRING" id="1448308.A0A2T2PBG2"/>
<evidence type="ECO:0000259" key="11">
    <source>
        <dbReference type="PROSITE" id="PS51767"/>
    </source>
</evidence>
<keyword evidence="4 9" id="KW-0378">Hydrolase</keyword>
<dbReference type="PROSITE" id="PS00141">
    <property type="entry name" value="ASP_PROTEASE"/>
    <property type="match status" value="1"/>
</dbReference>
<dbReference type="FunFam" id="2.40.70.10:FF:000026">
    <property type="entry name" value="Endothiapepsin"/>
    <property type="match status" value="1"/>
</dbReference>
<evidence type="ECO:0000256" key="7">
    <source>
        <dbReference type="PIRSR" id="PIRSR601461-1"/>
    </source>
</evidence>
<dbReference type="InterPro" id="IPR021109">
    <property type="entry name" value="Peptidase_aspartic_dom_sf"/>
</dbReference>
<evidence type="ECO:0000256" key="1">
    <source>
        <dbReference type="ARBA" id="ARBA00007447"/>
    </source>
</evidence>
<gene>
    <name evidence="12" type="ORF">BS50DRAFT_643591</name>
</gene>
<dbReference type="EMBL" id="KZ678128">
    <property type="protein sequence ID" value="PSN75003.1"/>
    <property type="molecule type" value="Genomic_DNA"/>
</dbReference>
<feature type="signal peptide" evidence="10">
    <location>
        <begin position="1"/>
        <end position="19"/>
    </location>
</feature>
<dbReference type="Gene3D" id="2.40.70.10">
    <property type="entry name" value="Acid Proteases"/>
    <property type="match status" value="2"/>
</dbReference>
<evidence type="ECO:0000256" key="10">
    <source>
        <dbReference type="SAM" id="SignalP"/>
    </source>
</evidence>
<dbReference type="CDD" id="cd06097">
    <property type="entry name" value="Aspergillopepsin_like"/>
    <property type="match status" value="1"/>
</dbReference>